<dbReference type="STRING" id="937777.Deipe_1976"/>
<dbReference type="AlphaFoldDB" id="L0A2Q2"/>
<dbReference type="EMBL" id="CP003382">
    <property type="protein sequence ID" value="AFZ67477.1"/>
    <property type="molecule type" value="Genomic_DNA"/>
</dbReference>
<evidence type="ECO:0000313" key="2">
    <source>
        <dbReference type="Proteomes" id="UP000010467"/>
    </source>
</evidence>
<proteinExistence type="predicted"/>
<gene>
    <name evidence="1" type="ordered locus">Deipe_1976</name>
</gene>
<protein>
    <submittedName>
        <fullName evidence="1">Uncharacterized protein</fullName>
    </submittedName>
</protein>
<sequence length="62" mass="6643">MRTCAKRSGAYSLRKQSGVALVLVLLFTLVVLTTVLATAALAAQGARHGAGTDRKSYRPIRR</sequence>
<organism evidence="1 2">
    <name type="scientific">Deinococcus peraridilitoris (strain DSM 19664 / LMG 22246 / CIP 109416 / KR-200)</name>
    <dbReference type="NCBI Taxonomy" id="937777"/>
    <lineage>
        <taxon>Bacteria</taxon>
        <taxon>Thermotogati</taxon>
        <taxon>Deinococcota</taxon>
        <taxon>Deinococci</taxon>
        <taxon>Deinococcales</taxon>
        <taxon>Deinococcaceae</taxon>
        <taxon>Deinococcus</taxon>
    </lineage>
</organism>
<dbReference type="HOGENOM" id="CLU_2896639_0_0_0"/>
<dbReference type="RefSeq" id="WP_015235782.1">
    <property type="nucleotide sequence ID" value="NC_019793.1"/>
</dbReference>
<accession>L0A2Q2</accession>
<dbReference type="PATRIC" id="fig|937777.3.peg.1982"/>
<keyword evidence="2" id="KW-1185">Reference proteome</keyword>
<evidence type="ECO:0000313" key="1">
    <source>
        <dbReference type="EMBL" id="AFZ67477.1"/>
    </source>
</evidence>
<dbReference type="KEGG" id="dpd:Deipe_1976"/>
<dbReference type="Proteomes" id="UP000010467">
    <property type="component" value="Chromosome"/>
</dbReference>
<name>L0A2Q2_DEIPD</name>
<reference evidence="2" key="1">
    <citation type="submission" date="2012-03" db="EMBL/GenBank/DDBJ databases">
        <title>Complete sequence of chromosome of Deinococcus peraridilitoris DSM 19664.</title>
        <authorList>
            <person name="Lucas S."/>
            <person name="Copeland A."/>
            <person name="Lapidus A."/>
            <person name="Glavina del Rio T."/>
            <person name="Dalin E."/>
            <person name="Tice H."/>
            <person name="Bruce D."/>
            <person name="Goodwin L."/>
            <person name="Pitluck S."/>
            <person name="Peters L."/>
            <person name="Mikhailova N."/>
            <person name="Lu M."/>
            <person name="Kyrpides N."/>
            <person name="Mavromatis K."/>
            <person name="Ivanova N."/>
            <person name="Brettin T."/>
            <person name="Detter J.C."/>
            <person name="Han C."/>
            <person name="Larimer F."/>
            <person name="Land M."/>
            <person name="Hauser L."/>
            <person name="Markowitz V."/>
            <person name="Cheng J.-F."/>
            <person name="Hugenholtz P."/>
            <person name="Woyke T."/>
            <person name="Wu D."/>
            <person name="Pukall R."/>
            <person name="Steenblock K."/>
            <person name="Brambilla E."/>
            <person name="Klenk H.-P."/>
            <person name="Eisen J.A."/>
        </authorList>
    </citation>
    <scope>NUCLEOTIDE SEQUENCE [LARGE SCALE GENOMIC DNA]</scope>
    <source>
        <strain evidence="2">DSM 19664 / LMG 22246 / CIP 109416 / KR-200</strain>
    </source>
</reference>